<dbReference type="EMBL" id="JAAAPX010000048">
    <property type="protein sequence ID" value="KAF4236941.1"/>
    <property type="molecule type" value="Genomic_DNA"/>
</dbReference>
<dbReference type="PANTHER" id="PTHR24305">
    <property type="entry name" value="CYTOCHROME P450"/>
    <property type="match status" value="1"/>
</dbReference>
<dbReference type="SUPFAM" id="SSF48264">
    <property type="entry name" value="Cytochrome P450"/>
    <property type="match status" value="1"/>
</dbReference>
<dbReference type="GO" id="GO:0005506">
    <property type="term" value="F:iron ion binding"/>
    <property type="evidence" value="ECO:0007669"/>
    <property type="project" value="InterPro"/>
</dbReference>
<evidence type="ECO:0008006" key="4">
    <source>
        <dbReference type="Google" id="ProtNLM"/>
    </source>
</evidence>
<evidence type="ECO:0000313" key="3">
    <source>
        <dbReference type="Proteomes" id="UP000653565"/>
    </source>
</evidence>
<evidence type="ECO:0000256" key="1">
    <source>
        <dbReference type="ARBA" id="ARBA00010617"/>
    </source>
</evidence>
<keyword evidence="3" id="KW-1185">Reference proteome</keyword>
<organism evidence="2 3">
    <name type="scientific">Aspergillus fumigatiaffinis</name>
    <dbReference type="NCBI Taxonomy" id="340414"/>
    <lineage>
        <taxon>Eukaryota</taxon>
        <taxon>Fungi</taxon>
        <taxon>Dikarya</taxon>
        <taxon>Ascomycota</taxon>
        <taxon>Pezizomycotina</taxon>
        <taxon>Eurotiomycetes</taxon>
        <taxon>Eurotiomycetidae</taxon>
        <taxon>Eurotiales</taxon>
        <taxon>Aspergillaceae</taxon>
        <taxon>Aspergillus</taxon>
        <taxon>Aspergillus subgen. Fumigati</taxon>
    </lineage>
</organism>
<protein>
    <recommendedName>
        <fullName evidence="4">Cytochrome P450</fullName>
    </recommendedName>
</protein>
<dbReference type="OrthoDB" id="1470350at2759"/>
<proteinExistence type="inferred from homology"/>
<dbReference type="Proteomes" id="UP000653565">
    <property type="component" value="Unassembled WGS sequence"/>
</dbReference>
<dbReference type="GO" id="GO:0016705">
    <property type="term" value="F:oxidoreductase activity, acting on paired donors, with incorporation or reduction of molecular oxygen"/>
    <property type="evidence" value="ECO:0007669"/>
    <property type="project" value="InterPro"/>
</dbReference>
<gene>
    <name evidence="2" type="ORF">CNMCM6805_007163</name>
</gene>
<dbReference type="InterPro" id="IPR001128">
    <property type="entry name" value="Cyt_P450"/>
</dbReference>
<dbReference type="GO" id="GO:0020037">
    <property type="term" value="F:heme binding"/>
    <property type="evidence" value="ECO:0007669"/>
    <property type="project" value="InterPro"/>
</dbReference>
<reference evidence="2" key="2">
    <citation type="submission" date="2020-04" db="EMBL/GenBank/DDBJ databases">
        <authorList>
            <person name="Santos R.A.C."/>
            <person name="Steenwyk J.L."/>
            <person name="Rivero-Menendez O."/>
            <person name="Mead M.E."/>
            <person name="Silva L.P."/>
            <person name="Bastos R.W."/>
            <person name="Alastruey-Izquierdo A."/>
            <person name="Goldman G.H."/>
            <person name="Rokas A."/>
        </authorList>
    </citation>
    <scope>NUCLEOTIDE SEQUENCE</scope>
    <source>
        <strain evidence="2">CNM-CM6805</strain>
    </source>
</reference>
<dbReference type="AlphaFoldDB" id="A0A8H4GUX2"/>
<dbReference type="InterPro" id="IPR050121">
    <property type="entry name" value="Cytochrome_P450_monoxygenase"/>
</dbReference>
<dbReference type="Gene3D" id="1.10.630.10">
    <property type="entry name" value="Cytochrome P450"/>
    <property type="match status" value="1"/>
</dbReference>
<name>A0A8H4GUX2_9EURO</name>
<comment type="caution">
    <text evidence="2">The sequence shown here is derived from an EMBL/GenBank/DDBJ whole genome shotgun (WGS) entry which is preliminary data.</text>
</comment>
<dbReference type="PRINTS" id="PR00385">
    <property type="entry name" value="P450"/>
</dbReference>
<dbReference type="PANTHER" id="PTHR24305:SF166">
    <property type="entry name" value="CYTOCHROME P450 12A4, MITOCHONDRIAL-RELATED"/>
    <property type="match status" value="1"/>
</dbReference>
<sequence length="483" mass="54293">MHVKSFTKPIWQYGKPPGHQPPVLLVLGQGLTMQTEFLNLYGPNLLTVKTKLERITGVTQHQPSRRRNSALVWEESIRSSEKLQGFVVASTKGDLLKSSLTVLSGAGFGVKLPFKQLPQESTNDPNDMFKNTAMPPEGFGFTFRNKEAASGSSKGTGLTDLVIIGNMHIFTIAGHETTATSLRFTLLFLALHPDVQNCLHEGILEPTRGEPEDVAHWDYHRMFPKLITRVMLEVLRLYPPVVTVPKSTSETPSPLNYQGKQYLLPPRVNVNLNTNCLHYSEAYWGPDVTTFYPQRWDARNQNSFLAKNASTPGLAAPGLEYPTIHKPKFAHAEFIAALSVLSRDYKVELANDSPEALSDTWGVWFLWINIGSTSKSGQLDGRHPDPRSCNIEPRAIVLRLIFETIYEHGEPLLAGRYASDLGTNDLDHHYSHEAMMQHLGRFLMFAHGKKLVVMTGEWVALLTPRYFAFVFPSRDKYIHGHHK</sequence>
<accession>A0A8H4GUX2</accession>
<dbReference type="InterPro" id="IPR036396">
    <property type="entry name" value="Cyt_P450_sf"/>
</dbReference>
<dbReference type="Pfam" id="PF00067">
    <property type="entry name" value="p450"/>
    <property type="match status" value="1"/>
</dbReference>
<comment type="similarity">
    <text evidence="1">Belongs to the cytochrome P450 family.</text>
</comment>
<reference evidence="2" key="1">
    <citation type="journal article" date="2020" name="bioRxiv">
        <title>Genomic and phenotypic heterogeneity of clinical isolates of the human pathogens Aspergillus fumigatus, Aspergillus lentulus and Aspergillus fumigatiaffinis.</title>
        <authorList>
            <person name="dos Santos R.A.C."/>
            <person name="Steenwyk J.L."/>
            <person name="Rivero-Menendez O."/>
            <person name="Mead M.E."/>
            <person name="Silva L.P."/>
            <person name="Bastos R.W."/>
            <person name="Alastruey-Izquierdo A."/>
            <person name="Goldman G.H."/>
            <person name="Rokas A."/>
        </authorList>
    </citation>
    <scope>NUCLEOTIDE SEQUENCE</scope>
    <source>
        <strain evidence="2">CNM-CM6805</strain>
    </source>
</reference>
<dbReference type="GO" id="GO:0004497">
    <property type="term" value="F:monooxygenase activity"/>
    <property type="evidence" value="ECO:0007669"/>
    <property type="project" value="InterPro"/>
</dbReference>
<evidence type="ECO:0000313" key="2">
    <source>
        <dbReference type="EMBL" id="KAF4236941.1"/>
    </source>
</evidence>